<comment type="caution">
    <text evidence="3">The sequence shown here is derived from an EMBL/GenBank/DDBJ whole genome shotgun (WGS) entry which is preliminary data.</text>
</comment>
<evidence type="ECO:0000313" key="4">
    <source>
        <dbReference type="Proteomes" id="UP000289152"/>
    </source>
</evidence>
<evidence type="ECO:0000313" key="3">
    <source>
        <dbReference type="EMBL" id="RXK37141.1"/>
    </source>
</evidence>
<keyword evidence="4" id="KW-1185">Reference proteome</keyword>
<feature type="signal peptide" evidence="2">
    <location>
        <begin position="1"/>
        <end position="22"/>
    </location>
</feature>
<name>A0A4Q1BHQ1_TREME</name>
<organism evidence="3 4">
    <name type="scientific">Tremella mesenterica</name>
    <name type="common">Jelly fungus</name>
    <dbReference type="NCBI Taxonomy" id="5217"/>
    <lineage>
        <taxon>Eukaryota</taxon>
        <taxon>Fungi</taxon>
        <taxon>Dikarya</taxon>
        <taxon>Basidiomycota</taxon>
        <taxon>Agaricomycotina</taxon>
        <taxon>Tremellomycetes</taxon>
        <taxon>Tremellales</taxon>
        <taxon>Tremellaceae</taxon>
        <taxon>Tremella</taxon>
    </lineage>
</organism>
<evidence type="ECO:0000256" key="1">
    <source>
        <dbReference type="SAM" id="MobiDB-lite"/>
    </source>
</evidence>
<dbReference type="EMBL" id="SDIL01000076">
    <property type="protein sequence ID" value="RXK37141.1"/>
    <property type="molecule type" value="Genomic_DNA"/>
</dbReference>
<accession>A0A4Q1BHQ1</accession>
<keyword evidence="2" id="KW-0732">Signal</keyword>
<protein>
    <submittedName>
        <fullName evidence="3">Uncharacterized protein</fullName>
    </submittedName>
</protein>
<reference evidence="3 4" key="1">
    <citation type="submission" date="2016-06" db="EMBL/GenBank/DDBJ databases">
        <title>Evolution of pathogenesis and genome organization in the Tremellales.</title>
        <authorList>
            <person name="Cuomo C."/>
            <person name="Litvintseva A."/>
            <person name="Heitman J."/>
            <person name="Chen Y."/>
            <person name="Sun S."/>
            <person name="Springer D."/>
            <person name="Dromer F."/>
            <person name="Young S."/>
            <person name="Zeng Q."/>
            <person name="Chapman S."/>
            <person name="Gujja S."/>
            <person name="Saif S."/>
            <person name="Birren B."/>
        </authorList>
    </citation>
    <scope>NUCLEOTIDE SEQUENCE [LARGE SCALE GENOMIC DNA]</scope>
    <source>
        <strain evidence="3 4">ATCC 28783</strain>
    </source>
</reference>
<proteinExistence type="predicted"/>
<dbReference type="OrthoDB" id="2565116at2759"/>
<evidence type="ECO:0000256" key="2">
    <source>
        <dbReference type="SAM" id="SignalP"/>
    </source>
</evidence>
<feature type="compositionally biased region" description="Gly residues" evidence="1">
    <location>
        <begin position="182"/>
        <end position="194"/>
    </location>
</feature>
<feature type="chain" id="PRO_5020684364" evidence="2">
    <location>
        <begin position="23"/>
        <end position="279"/>
    </location>
</feature>
<gene>
    <name evidence="3" type="ORF">M231_05592</name>
</gene>
<sequence>MFLTSRLLLTPFLALLPPLISAQPVLQTPIPSRPAPIIVPPTPLPVPTAADRIKERCDTCSGGEETLTAQTITTTIVTSIPCTVYVTDSTTITSYSTQTVSMTETVTQEGTVYVVHYQPTPLIMSTTYETVIPITETLTSMWVTSTGIAYDSTYTGTMTTVGGGSGSCNTCGSTNNSGSGWSGNGNGNGSGDQGSGNAWTHLSDGETVPATATGGVDVVGQTNNNAAGWATGTNVIAATGGTKATWQNAGDRRQAKWGVWMLAGLTMGVVLMFELRGMI</sequence>
<dbReference type="InParanoid" id="A0A4Q1BHQ1"/>
<dbReference type="AlphaFoldDB" id="A0A4Q1BHQ1"/>
<dbReference type="Proteomes" id="UP000289152">
    <property type="component" value="Unassembled WGS sequence"/>
</dbReference>
<feature type="region of interest" description="Disordered" evidence="1">
    <location>
        <begin position="182"/>
        <end position="212"/>
    </location>
</feature>